<sequence>MLKIVALACLAVICLVKAQNGPPPFLQKAPAAVQKEFEGLFANAGSMTDAAIDKMVKDWVAKQSAEIKTAFAAFEKEIQSAQAQGEAAHQAAIAKFSPAAKEADAKLTAIANDRSKTNAQKGAEIDGILKALPEKVRKEIEDAMKG</sequence>
<keyword evidence="1" id="KW-0732">Signal</keyword>
<organism evidence="3">
    <name type="scientific">Strongylus vulgaris</name>
    <name type="common">Blood worm</name>
    <dbReference type="NCBI Taxonomy" id="40348"/>
    <lineage>
        <taxon>Eukaryota</taxon>
        <taxon>Metazoa</taxon>
        <taxon>Ecdysozoa</taxon>
        <taxon>Nematoda</taxon>
        <taxon>Chromadorea</taxon>
        <taxon>Rhabditida</taxon>
        <taxon>Rhabditina</taxon>
        <taxon>Rhabditomorpha</taxon>
        <taxon>Strongyloidea</taxon>
        <taxon>Strongylidae</taxon>
        <taxon>Strongylus</taxon>
    </lineage>
</organism>
<dbReference type="PANTHER" id="PTHR21593:SF36">
    <property type="entry name" value="DUF148 DOMAIN-CONTAINING PROTEIN-RELATED"/>
    <property type="match status" value="1"/>
</dbReference>
<dbReference type="PANTHER" id="PTHR21593">
    <property type="entry name" value="PRION-LIKE- Q/N-RICH -DOMAIN-BEARING PROTEIN PROTEIN"/>
    <property type="match status" value="1"/>
</dbReference>
<dbReference type="SUPFAM" id="SSF158855">
    <property type="entry name" value="Lipase chaperone-like"/>
    <property type="match status" value="1"/>
</dbReference>
<proteinExistence type="evidence at transcript level"/>
<feature type="domain" description="SXP/RAL-2 family protein Ani s 5-like cation-binding" evidence="2">
    <location>
        <begin position="33"/>
        <end position="137"/>
    </location>
</feature>
<evidence type="ECO:0000313" key="3">
    <source>
        <dbReference type="EMBL" id="AGF90534.1"/>
    </source>
</evidence>
<dbReference type="EMBL" id="KC155360">
    <property type="protein sequence ID" value="AGF90534.1"/>
    <property type="molecule type" value="mRNA"/>
</dbReference>
<protein>
    <submittedName>
        <fullName evidence="3">SXP</fullName>
    </submittedName>
</protein>
<feature type="chain" id="PRO_5004016953" evidence="1">
    <location>
        <begin position="19"/>
        <end position="146"/>
    </location>
</feature>
<name>M1PUH1_STRVU</name>
<evidence type="ECO:0000256" key="1">
    <source>
        <dbReference type="SAM" id="SignalP"/>
    </source>
</evidence>
<dbReference type="Pfam" id="PF02520">
    <property type="entry name" value="ANIS5_cation-bd"/>
    <property type="match status" value="1"/>
</dbReference>
<feature type="signal peptide" evidence="1">
    <location>
        <begin position="1"/>
        <end position="18"/>
    </location>
</feature>
<dbReference type="AlphaFoldDB" id="M1PUH1"/>
<reference evidence="3" key="1">
    <citation type="journal article" date="2013" name="Parasit. Vectors">
        <title>SvSXP: a Strongylus vulgaris antigen with potential for prepatent diagnosis.</title>
        <authorList>
            <person name="Andersen U.V."/>
            <person name="Howe D.K."/>
            <person name="Dangoudoubiyam S."/>
            <person name="Toft N."/>
            <person name="Reinemeyer C.R."/>
            <person name="Lyons E.T."/>
            <person name="Olsen S.N."/>
            <person name="Monrad J."/>
            <person name="Nejsum P."/>
            <person name="Nielsen M.K."/>
        </authorList>
    </citation>
    <scope>NUCLEOTIDE SEQUENCE</scope>
</reference>
<evidence type="ECO:0000259" key="2">
    <source>
        <dbReference type="Pfam" id="PF02520"/>
    </source>
</evidence>
<dbReference type="InterPro" id="IPR052823">
    <property type="entry name" value="SXP/RAL-2_related"/>
</dbReference>
<accession>M1PUH1</accession>
<dbReference type="InterPro" id="IPR003677">
    <property type="entry name" value="ANIS5_cation-bd"/>
</dbReference>